<feature type="transmembrane region" description="Helical" evidence="2">
    <location>
        <begin position="85"/>
        <end position="103"/>
    </location>
</feature>
<dbReference type="GO" id="GO:0015293">
    <property type="term" value="F:symporter activity"/>
    <property type="evidence" value="ECO:0007669"/>
    <property type="project" value="InterPro"/>
</dbReference>
<reference evidence="3 4" key="1">
    <citation type="journal article" date="2022" name="IScience">
        <title>An ultrasensitive nanofiber-based assay for enzymatic hydrolysis and deep-sea microbial degradation of cellulose.</title>
        <authorList>
            <person name="Tsudome M."/>
            <person name="Tachioka M."/>
            <person name="Miyazaki M."/>
            <person name="Uchimura K."/>
            <person name="Tsuda M."/>
            <person name="Takaki Y."/>
            <person name="Deguchi S."/>
        </authorList>
    </citation>
    <scope>NUCLEOTIDE SEQUENCE [LARGE SCALE GENOMIC DNA]</scope>
    <source>
        <strain evidence="3 4">GE09</strain>
    </source>
</reference>
<comment type="similarity">
    <text evidence="1">Belongs to the sodium:galactoside symporter (TC 2.A.2) family.</text>
</comment>
<feature type="transmembrane region" description="Helical" evidence="2">
    <location>
        <begin position="250"/>
        <end position="271"/>
    </location>
</feature>
<dbReference type="Pfam" id="PF13347">
    <property type="entry name" value="MFS_2"/>
    <property type="match status" value="2"/>
</dbReference>
<dbReference type="InterPro" id="IPR039672">
    <property type="entry name" value="MFS_2"/>
</dbReference>
<dbReference type="EMBL" id="AP023086">
    <property type="protein sequence ID" value="BCD99605.1"/>
    <property type="molecule type" value="Genomic_DNA"/>
</dbReference>
<dbReference type="InterPro" id="IPR036259">
    <property type="entry name" value="MFS_trans_sf"/>
</dbReference>
<accession>A0AAN1WL67</accession>
<protein>
    <submittedName>
        <fullName evidence="3">Glycoside/pentoside/hexuronide:cation symporter, GPH family</fullName>
    </submittedName>
</protein>
<evidence type="ECO:0000256" key="2">
    <source>
        <dbReference type="SAM" id="Phobius"/>
    </source>
</evidence>
<dbReference type="SUPFAM" id="SSF103473">
    <property type="entry name" value="MFS general substrate transporter"/>
    <property type="match status" value="1"/>
</dbReference>
<name>A0AAN1WL67_9GAMM</name>
<feature type="transmembrane region" description="Helical" evidence="2">
    <location>
        <begin position="331"/>
        <end position="350"/>
    </location>
</feature>
<dbReference type="Proteomes" id="UP001320119">
    <property type="component" value="Chromosome"/>
</dbReference>
<evidence type="ECO:0000313" key="3">
    <source>
        <dbReference type="EMBL" id="BCD99605.1"/>
    </source>
</evidence>
<dbReference type="GO" id="GO:0005886">
    <property type="term" value="C:plasma membrane"/>
    <property type="evidence" value="ECO:0007669"/>
    <property type="project" value="TreeGrafter"/>
</dbReference>
<dbReference type="RefSeq" id="WP_236984871.1">
    <property type="nucleotide sequence ID" value="NZ_AP023086.1"/>
</dbReference>
<proteinExistence type="inferred from homology"/>
<evidence type="ECO:0000256" key="1">
    <source>
        <dbReference type="ARBA" id="ARBA00009617"/>
    </source>
</evidence>
<feature type="transmembrane region" description="Helical" evidence="2">
    <location>
        <begin position="188"/>
        <end position="205"/>
    </location>
</feature>
<feature type="transmembrane region" description="Helical" evidence="2">
    <location>
        <begin position="109"/>
        <end position="128"/>
    </location>
</feature>
<feature type="transmembrane region" description="Helical" evidence="2">
    <location>
        <begin position="31"/>
        <end position="57"/>
    </location>
</feature>
<evidence type="ECO:0000313" key="4">
    <source>
        <dbReference type="Proteomes" id="UP001320119"/>
    </source>
</evidence>
<dbReference type="PANTHER" id="PTHR11328">
    <property type="entry name" value="MAJOR FACILITATOR SUPERFAMILY DOMAIN-CONTAINING PROTEIN"/>
    <property type="match status" value="1"/>
</dbReference>
<dbReference type="Gene3D" id="1.20.1250.20">
    <property type="entry name" value="MFS general substrate transporter like domains"/>
    <property type="match status" value="2"/>
</dbReference>
<dbReference type="KEGG" id="marq:MARGE09_P3807"/>
<keyword evidence="2" id="KW-0812">Transmembrane</keyword>
<feature type="transmembrane region" description="Helical" evidence="2">
    <location>
        <begin position="471"/>
        <end position="492"/>
    </location>
</feature>
<feature type="transmembrane region" description="Helical" evidence="2">
    <location>
        <begin position="424"/>
        <end position="451"/>
    </location>
</feature>
<dbReference type="PANTHER" id="PTHR11328:SF24">
    <property type="entry name" value="MAJOR FACILITATOR SUPERFAMILY (MFS) PROFILE DOMAIN-CONTAINING PROTEIN"/>
    <property type="match status" value="1"/>
</dbReference>
<feature type="transmembrane region" description="Helical" evidence="2">
    <location>
        <begin position="357"/>
        <end position="376"/>
    </location>
</feature>
<keyword evidence="4" id="KW-1185">Reference proteome</keyword>
<dbReference type="AlphaFoldDB" id="A0AAN1WL67"/>
<dbReference type="CDD" id="cd17332">
    <property type="entry name" value="MFS_MelB_like"/>
    <property type="match status" value="1"/>
</dbReference>
<gene>
    <name evidence="3" type="ORF">MARGE09_P3807</name>
</gene>
<keyword evidence="2" id="KW-0472">Membrane</keyword>
<sequence>MSSTSSHKLSFIEKSGYAMGDAAANLVWRGALAYIAVFYTDTLGISAAAAATLLLLVRLSDGITDIIMGMIADRTTSRHGRFRPWILWSAPVLALFMVLAFTAPDISPAMKLVWAYFTYIGLTLAYTVNNVPYSALMGVMTPSHTERTVLSGYRFAGAFTGGVLVMSFTPDMVAYFGQGDDVKGYQQTFYVFAGLLVLLCGITFFTTKERVEPPKSSNGPSGFGEMFKSIGLMCIPLLAMSWFFVQRDLISGIAFTLIIGGTGFVLSKFIKKPESETTQSQRDLIDLLTNKPWLMILGLGLFTMFYNGIRFGTVAYYFTHYMGDASLGGKFFFATTVVSMFAAIIAGYLTTWLGKKALFAISLIVSGLFTCGIYFAKPEDVSLVFGLGVCAEFFAAFMPVLVFSMLGDAADYSEWKNGRRATGLLYSAGTFIQKMGGGFAGALVLLVLASYGYVGTDPETISQAKEGMVNLMSWIPAIFSFSALALLVVYPLNTQRMGEIESELQARRAAAAK</sequence>
<keyword evidence="2" id="KW-1133">Transmembrane helix</keyword>
<feature type="transmembrane region" description="Helical" evidence="2">
    <location>
        <begin position="292"/>
        <end position="319"/>
    </location>
</feature>
<feature type="transmembrane region" description="Helical" evidence="2">
    <location>
        <begin position="149"/>
        <end position="168"/>
    </location>
</feature>
<organism evidence="3 4">
    <name type="scientific">Marinagarivorans cellulosilyticus</name>
    <dbReference type="NCBI Taxonomy" id="2721545"/>
    <lineage>
        <taxon>Bacteria</taxon>
        <taxon>Pseudomonadati</taxon>
        <taxon>Pseudomonadota</taxon>
        <taxon>Gammaproteobacteria</taxon>
        <taxon>Cellvibrionales</taxon>
        <taxon>Cellvibrionaceae</taxon>
        <taxon>Marinagarivorans</taxon>
    </lineage>
</organism>
<dbReference type="GO" id="GO:0008643">
    <property type="term" value="P:carbohydrate transport"/>
    <property type="evidence" value="ECO:0007669"/>
    <property type="project" value="InterPro"/>
</dbReference>
<feature type="transmembrane region" description="Helical" evidence="2">
    <location>
        <begin position="382"/>
        <end position="403"/>
    </location>
</feature>